<name>A0A1Y3BW64_EURMA</name>
<sequence>MESSINSQSIENFIDLIIHNNSLDECFSGFTKTSLKNDLTTKKLLQGKLISIFKDVEPNLIECNIKFYIDNLSKTIGHKQSDLMFEFLEGIIKADLVKPIFS</sequence>
<organism evidence="1 2">
    <name type="scientific">Euroglyphus maynei</name>
    <name type="common">Mayne's house dust mite</name>
    <dbReference type="NCBI Taxonomy" id="6958"/>
    <lineage>
        <taxon>Eukaryota</taxon>
        <taxon>Metazoa</taxon>
        <taxon>Ecdysozoa</taxon>
        <taxon>Arthropoda</taxon>
        <taxon>Chelicerata</taxon>
        <taxon>Arachnida</taxon>
        <taxon>Acari</taxon>
        <taxon>Acariformes</taxon>
        <taxon>Sarcoptiformes</taxon>
        <taxon>Astigmata</taxon>
        <taxon>Psoroptidia</taxon>
        <taxon>Analgoidea</taxon>
        <taxon>Pyroglyphidae</taxon>
        <taxon>Pyroglyphinae</taxon>
        <taxon>Euroglyphus</taxon>
    </lineage>
</organism>
<keyword evidence="2" id="KW-1185">Reference proteome</keyword>
<dbReference type="AlphaFoldDB" id="A0A1Y3BW64"/>
<dbReference type="EMBL" id="MUJZ01002292">
    <property type="protein sequence ID" value="OTF83756.1"/>
    <property type="molecule type" value="Genomic_DNA"/>
</dbReference>
<proteinExistence type="predicted"/>
<gene>
    <name evidence="1" type="ORF">BLA29_012024</name>
</gene>
<evidence type="ECO:0000313" key="1">
    <source>
        <dbReference type="EMBL" id="OTF83756.1"/>
    </source>
</evidence>
<protein>
    <submittedName>
        <fullName evidence="1">Uncharacterized protein</fullName>
    </submittedName>
</protein>
<accession>A0A1Y3BW64</accession>
<reference evidence="1 2" key="1">
    <citation type="submission" date="2017-03" db="EMBL/GenBank/DDBJ databases">
        <title>Genome Survey of Euroglyphus maynei.</title>
        <authorList>
            <person name="Arlian L.G."/>
            <person name="Morgan M.S."/>
            <person name="Rider S.D."/>
        </authorList>
    </citation>
    <scope>NUCLEOTIDE SEQUENCE [LARGE SCALE GENOMIC DNA]</scope>
    <source>
        <strain evidence="1">Arlian Lab</strain>
        <tissue evidence="1">Whole body</tissue>
    </source>
</reference>
<dbReference type="Proteomes" id="UP000194236">
    <property type="component" value="Unassembled WGS sequence"/>
</dbReference>
<evidence type="ECO:0000313" key="2">
    <source>
        <dbReference type="Proteomes" id="UP000194236"/>
    </source>
</evidence>
<comment type="caution">
    <text evidence="1">The sequence shown here is derived from an EMBL/GenBank/DDBJ whole genome shotgun (WGS) entry which is preliminary data.</text>
</comment>